<gene>
    <name evidence="1" type="ORF">METZ01_LOCUS511169</name>
</gene>
<reference evidence="1" key="1">
    <citation type="submission" date="2018-05" db="EMBL/GenBank/DDBJ databases">
        <authorList>
            <person name="Lanie J.A."/>
            <person name="Ng W.-L."/>
            <person name="Kazmierczak K.M."/>
            <person name="Andrzejewski T.M."/>
            <person name="Davidsen T.M."/>
            <person name="Wayne K.J."/>
            <person name="Tettelin H."/>
            <person name="Glass J.I."/>
            <person name="Rusch D."/>
            <person name="Podicherti R."/>
            <person name="Tsui H.-C.T."/>
            <person name="Winkler M.E."/>
        </authorList>
    </citation>
    <scope>NUCLEOTIDE SEQUENCE</scope>
</reference>
<protein>
    <submittedName>
        <fullName evidence="1">Uncharacterized protein</fullName>
    </submittedName>
</protein>
<name>A0A383EPY6_9ZZZZ</name>
<dbReference type="EMBL" id="UINC01227432">
    <property type="protein sequence ID" value="SVE58315.1"/>
    <property type="molecule type" value="Genomic_DNA"/>
</dbReference>
<proteinExistence type="predicted"/>
<accession>A0A383EPY6</accession>
<sequence>MCLIWVNYTTSKMDKLTLLANFFTSMIL</sequence>
<evidence type="ECO:0000313" key="1">
    <source>
        <dbReference type="EMBL" id="SVE58315.1"/>
    </source>
</evidence>
<organism evidence="1">
    <name type="scientific">marine metagenome</name>
    <dbReference type="NCBI Taxonomy" id="408172"/>
    <lineage>
        <taxon>unclassified sequences</taxon>
        <taxon>metagenomes</taxon>
        <taxon>ecological metagenomes</taxon>
    </lineage>
</organism>
<dbReference type="AlphaFoldDB" id="A0A383EPY6"/>